<reference evidence="1 2" key="1">
    <citation type="journal article" date="2019" name="Int. J. Syst. Evol. Microbiol.">
        <title>The Global Catalogue of Microorganisms (GCM) 10K type strain sequencing project: providing services to taxonomists for standard genome sequencing and annotation.</title>
        <authorList>
            <consortium name="The Broad Institute Genomics Platform"/>
            <consortium name="The Broad Institute Genome Sequencing Center for Infectious Disease"/>
            <person name="Wu L."/>
            <person name="Ma J."/>
        </authorList>
    </citation>
    <scope>NUCLEOTIDE SEQUENCE [LARGE SCALE GENOMIC DNA]</scope>
    <source>
        <strain evidence="1 2">JCM 11136</strain>
    </source>
</reference>
<proteinExistence type="predicted"/>
<name>A0ABN1QUL1_9ACTN</name>
<dbReference type="PROSITE" id="PS50817">
    <property type="entry name" value="INTEIN_N_TER"/>
    <property type="match status" value="1"/>
</dbReference>
<accession>A0ABN1QUL1</accession>
<gene>
    <name evidence="1" type="ORF">GCM10009560_64460</name>
</gene>
<sequence>MYTGRAPEFRDFLKRIEGSGCGSGVTKVVAGDDVVKVVVDFGAEIAGMEQVEVYHLSLANRATWAATDVQRTAFVRQLLDGRHLTATDDHLLLTFDALSVIHDAAGKAYQAATTSGLPSRGDILYRLSRMSGSNAWEGSSGVIEFGPGDQHTPVDKALTVLKVVAEKPRHVVPVLRCGRLDASERAEPDPLCEKLSDVAPK</sequence>
<protein>
    <submittedName>
        <fullName evidence="1">Uncharacterized protein</fullName>
    </submittedName>
</protein>
<dbReference type="InterPro" id="IPR006141">
    <property type="entry name" value="Intein_N"/>
</dbReference>
<organism evidence="1 2">
    <name type="scientific">Nonomuraea longicatena</name>
    <dbReference type="NCBI Taxonomy" id="83682"/>
    <lineage>
        <taxon>Bacteria</taxon>
        <taxon>Bacillati</taxon>
        <taxon>Actinomycetota</taxon>
        <taxon>Actinomycetes</taxon>
        <taxon>Streptosporangiales</taxon>
        <taxon>Streptosporangiaceae</taxon>
        <taxon>Nonomuraea</taxon>
    </lineage>
</organism>
<evidence type="ECO:0000313" key="1">
    <source>
        <dbReference type="EMBL" id="GAA0947701.1"/>
    </source>
</evidence>
<dbReference type="Proteomes" id="UP001501578">
    <property type="component" value="Unassembled WGS sequence"/>
</dbReference>
<dbReference type="EMBL" id="BAAAHQ010000041">
    <property type="protein sequence ID" value="GAA0947701.1"/>
    <property type="molecule type" value="Genomic_DNA"/>
</dbReference>
<comment type="caution">
    <text evidence="1">The sequence shown here is derived from an EMBL/GenBank/DDBJ whole genome shotgun (WGS) entry which is preliminary data.</text>
</comment>
<keyword evidence="2" id="KW-1185">Reference proteome</keyword>
<evidence type="ECO:0000313" key="2">
    <source>
        <dbReference type="Proteomes" id="UP001501578"/>
    </source>
</evidence>